<dbReference type="Proteomes" id="UP000692954">
    <property type="component" value="Unassembled WGS sequence"/>
</dbReference>
<dbReference type="OrthoDB" id="445556at2759"/>
<dbReference type="GO" id="GO:0031072">
    <property type="term" value="F:heat shock protein binding"/>
    <property type="evidence" value="ECO:0007669"/>
    <property type="project" value="TreeGrafter"/>
</dbReference>
<dbReference type="CDD" id="cd06257">
    <property type="entry name" value="DnaJ"/>
    <property type="match status" value="1"/>
</dbReference>
<name>A0A8S1Q0C5_9CILI</name>
<dbReference type="EMBL" id="CAJJDN010000093">
    <property type="protein sequence ID" value="CAD8109177.1"/>
    <property type="molecule type" value="Genomic_DNA"/>
</dbReference>
<dbReference type="PROSITE" id="PS50076">
    <property type="entry name" value="DNAJ_2"/>
    <property type="match status" value="1"/>
</dbReference>
<dbReference type="SMART" id="SM00271">
    <property type="entry name" value="DnaJ"/>
    <property type="match status" value="1"/>
</dbReference>
<dbReference type="PROSITE" id="PS00636">
    <property type="entry name" value="DNAJ_1"/>
    <property type="match status" value="1"/>
</dbReference>
<dbReference type="AlphaFoldDB" id="A0A8S1Q0C5"/>
<dbReference type="Pfam" id="PF23302">
    <property type="entry name" value="HTH_DNAJC9"/>
    <property type="match status" value="1"/>
</dbReference>
<reference evidence="2" key="1">
    <citation type="submission" date="2021-01" db="EMBL/GenBank/DDBJ databases">
        <authorList>
            <consortium name="Genoscope - CEA"/>
            <person name="William W."/>
        </authorList>
    </citation>
    <scope>NUCLEOTIDE SEQUENCE</scope>
</reference>
<dbReference type="GO" id="GO:0005634">
    <property type="term" value="C:nucleus"/>
    <property type="evidence" value="ECO:0007669"/>
    <property type="project" value="TreeGrafter"/>
</dbReference>
<evidence type="ECO:0000259" key="1">
    <source>
        <dbReference type="PROSITE" id="PS50076"/>
    </source>
</evidence>
<keyword evidence="3" id="KW-1185">Reference proteome</keyword>
<organism evidence="2 3">
    <name type="scientific">Paramecium sonneborni</name>
    <dbReference type="NCBI Taxonomy" id="65129"/>
    <lineage>
        <taxon>Eukaryota</taxon>
        <taxon>Sar</taxon>
        <taxon>Alveolata</taxon>
        <taxon>Ciliophora</taxon>
        <taxon>Intramacronucleata</taxon>
        <taxon>Oligohymenophorea</taxon>
        <taxon>Peniculida</taxon>
        <taxon>Parameciidae</taxon>
        <taxon>Paramecium</taxon>
    </lineage>
</organism>
<dbReference type="InterPro" id="IPR052594">
    <property type="entry name" value="J_domain-containing_protein"/>
</dbReference>
<dbReference type="Pfam" id="PF00226">
    <property type="entry name" value="DnaJ"/>
    <property type="match status" value="1"/>
</dbReference>
<sequence>MQQREEQFTLYKLLNVEPKATQNEIKKSYRQLALQLHPDKNQSDVNAKEKFQKISEAYQILSNEEKRKMYDETGMIEGIDEFKNAYEFYRNLYPKISKEDIDKYEVKYRFSNEEEKDLIEFYNKNNGNVKCLLENIILSKNEDIPRFLEFYDEMIKQKKIIDYKIYWSSRKKIKTLREDPEAQQIDMDQLTKQIRQRPKNNTFDQFIQQMEEKYQKPKKVKNQKK</sequence>
<proteinExistence type="predicted"/>
<dbReference type="PANTHER" id="PTHR44144:SF1">
    <property type="entry name" value="DNAJ HOMOLOG SUBFAMILY C MEMBER 9"/>
    <property type="match status" value="1"/>
</dbReference>
<dbReference type="InterPro" id="IPR001623">
    <property type="entry name" value="DnaJ_domain"/>
</dbReference>
<gene>
    <name evidence="2" type="ORF">PSON_ATCC_30995.1.T0930043</name>
</gene>
<dbReference type="PANTHER" id="PTHR44144">
    <property type="entry name" value="DNAJ HOMOLOG SUBFAMILY C MEMBER 9"/>
    <property type="match status" value="1"/>
</dbReference>
<evidence type="ECO:0000313" key="2">
    <source>
        <dbReference type="EMBL" id="CAD8109177.1"/>
    </source>
</evidence>
<dbReference type="GO" id="GO:0005737">
    <property type="term" value="C:cytoplasm"/>
    <property type="evidence" value="ECO:0007669"/>
    <property type="project" value="TreeGrafter"/>
</dbReference>
<accession>A0A8S1Q0C5</accession>
<evidence type="ECO:0000313" key="3">
    <source>
        <dbReference type="Proteomes" id="UP000692954"/>
    </source>
</evidence>
<feature type="domain" description="J" evidence="1">
    <location>
        <begin position="9"/>
        <end position="74"/>
    </location>
</feature>
<comment type="caution">
    <text evidence="2">The sequence shown here is derived from an EMBL/GenBank/DDBJ whole genome shotgun (WGS) entry which is preliminary data.</text>
</comment>
<dbReference type="InterPro" id="IPR018253">
    <property type="entry name" value="DnaJ_domain_CS"/>
</dbReference>
<dbReference type="InterPro" id="IPR056453">
    <property type="entry name" value="HTH_DNAJC9"/>
</dbReference>
<protein>
    <recommendedName>
        <fullName evidence="1">J domain-containing protein</fullName>
    </recommendedName>
</protein>